<evidence type="ECO:0000256" key="2">
    <source>
        <dbReference type="ARBA" id="ARBA00022692"/>
    </source>
</evidence>
<feature type="region of interest" description="Disordered" evidence="5">
    <location>
        <begin position="271"/>
        <end position="350"/>
    </location>
</feature>
<evidence type="ECO:0000313" key="8">
    <source>
        <dbReference type="EMBL" id="KAK4128139.1"/>
    </source>
</evidence>
<accession>A0AAN6Z8F8</accession>
<dbReference type="Pfam" id="PF01284">
    <property type="entry name" value="MARVEL"/>
    <property type="match status" value="1"/>
</dbReference>
<dbReference type="AlphaFoldDB" id="A0AAN6Z8F8"/>
<feature type="compositionally biased region" description="Low complexity" evidence="5">
    <location>
        <begin position="271"/>
        <end position="282"/>
    </location>
</feature>
<feature type="compositionally biased region" description="Low complexity" evidence="5">
    <location>
        <begin position="318"/>
        <end position="329"/>
    </location>
</feature>
<feature type="compositionally biased region" description="Low complexity" evidence="5">
    <location>
        <begin position="223"/>
        <end position="237"/>
    </location>
</feature>
<feature type="transmembrane region" description="Helical" evidence="6">
    <location>
        <begin position="56"/>
        <end position="73"/>
    </location>
</feature>
<keyword evidence="9" id="KW-1185">Reference proteome</keyword>
<keyword evidence="2 6" id="KW-0812">Transmembrane</keyword>
<evidence type="ECO:0000259" key="7">
    <source>
        <dbReference type="Pfam" id="PF01284"/>
    </source>
</evidence>
<sequence>MNTPQHAAARPLGKEHIPRYPPRFISIRVVQLVLGLLVLALAAYGISYVAFDGNSFILAVAIMTLVSSIYHLVAHWGVPALYNYWAILGLDILLVVMWLCSFALLAARIAAVYAYVDDYYGSYSYYGSGYGLSSSEDALLITQALAAALGGVEFALYIVSLVIHSIRLHRHRAAGLHCMPATSPTTPSRPPGPAAAAAAPYGGVPAPMYQPPFPAHQHHHHQQQQQQQQQQQPLPAYGQQGSYYAQQPEQGYMVPVAKPMSMPMPGQQMMIAASPQQQQQQQVPPHSGFYAPSPSQSPPPPQPIVPQPAGQSQATTSPGAQQQQMQGQQVEEKEEKQLPPQLPGDEPYRG</sequence>
<feature type="transmembrane region" description="Helical" evidence="6">
    <location>
        <begin position="85"/>
        <end position="116"/>
    </location>
</feature>
<dbReference type="InterPro" id="IPR008253">
    <property type="entry name" value="Marvel"/>
</dbReference>
<dbReference type="PANTHER" id="PTHR37451">
    <property type="entry name" value="MARVEL DOMAIN"/>
    <property type="match status" value="1"/>
</dbReference>
<comment type="caution">
    <text evidence="8">The sequence shown here is derived from an EMBL/GenBank/DDBJ whole genome shotgun (WGS) entry which is preliminary data.</text>
</comment>
<gene>
    <name evidence="8" type="ORF">N657DRAFT_667471</name>
</gene>
<reference evidence="8" key="2">
    <citation type="submission" date="2023-05" db="EMBL/GenBank/DDBJ databases">
        <authorList>
            <consortium name="Lawrence Berkeley National Laboratory"/>
            <person name="Steindorff A."/>
            <person name="Hensen N."/>
            <person name="Bonometti L."/>
            <person name="Westerberg I."/>
            <person name="Brannstrom I.O."/>
            <person name="Guillou S."/>
            <person name="Cros-Aarteil S."/>
            <person name="Calhoun S."/>
            <person name="Haridas S."/>
            <person name="Kuo A."/>
            <person name="Mondo S."/>
            <person name="Pangilinan J."/>
            <person name="Riley R."/>
            <person name="Labutti K."/>
            <person name="Andreopoulos B."/>
            <person name="Lipzen A."/>
            <person name="Chen C."/>
            <person name="Yanf M."/>
            <person name="Daum C."/>
            <person name="Ng V."/>
            <person name="Clum A."/>
            <person name="Ohm R."/>
            <person name="Martin F."/>
            <person name="Silar P."/>
            <person name="Natvig D."/>
            <person name="Lalanne C."/>
            <person name="Gautier V."/>
            <person name="Ament-Velasquez S.L."/>
            <person name="Kruys A."/>
            <person name="Hutchinson M.I."/>
            <person name="Powell A.J."/>
            <person name="Barry K."/>
            <person name="Miller A.N."/>
            <person name="Grigoriev I.V."/>
            <person name="Debuchy R."/>
            <person name="Gladieux P."/>
            <person name="Thoren M.H."/>
            <person name="Johannesson H."/>
        </authorList>
    </citation>
    <scope>NUCLEOTIDE SEQUENCE</scope>
    <source>
        <strain evidence="8">CBS 731.68</strain>
    </source>
</reference>
<feature type="transmembrane region" description="Helical" evidence="6">
    <location>
        <begin position="29"/>
        <end position="50"/>
    </location>
</feature>
<evidence type="ECO:0000313" key="9">
    <source>
        <dbReference type="Proteomes" id="UP001302602"/>
    </source>
</evidence>
<evidence type="ECO:0000256" key="3">
    <source>
        <dbReference type="ARBA" id="ARBA00022989"/>
    </source>
</evidence>
<comment type="subcellular location">
    <subcellularLocation>
        <location evidence="1">Membrane</location>
        <topology evidence="1">Multi-pass membrane protein</topology>
    </subcellularLocation>
</comment>
<dbReference type="GeneID" id="87832175"/>
<feature type="region of interest" description="Disordered" evidence="5">
    <location>
        <begin position="208"/>
        <end position="237"/>
    </location>
</feature>
<evidence type="ECO:0000256" key="5">
    <source>
        <dbReference type="SAM" id="MobiDB-lite"/>
    </source>
</evidence>
<dbReference type="RefSeq" id="XP_062651910.1">
    <property type="nucleotide sequence ID" value="XM_062795406.1"/>
</dbReference>
<reference evidence="8" key="1">
    <citation type="journal article" date="2023" name="Mol. Phylogenet. Evol.">
        <title>Genome-scale phylogeny and comparative genomics of the fungal order Sordariales.</title>
        <authorList>
            <person name="Hensen N."/>
            <person name="Bonometti L."/>
            <person name="Westerberg I."/>
            <person name="Brannstrom I.O."/>
            <person name="Guillou S."/>
            <person name="Cros-Aarteil S."/>
            <person name="Calhoun S."/>
            <person name="Haridas S."/>
            <person name="Kuo A."/>
            <person name="Mondo S."/>
            <person name="Pangilinan J."/>
            <person name="Riley R."/>
            <person name="LaButti K."/>
            <person name="Andreopoulos B."/>
            <person name="Lipzen A."/>
            <person name="Chen C."/>
            <person name="Yan M."/>
            <person name="Daum C."/>
            <person name="Ng V."/>
            <person name="Clum A."/>
            <person name="Steindorff A."/>
            <person name="Ohm R.A."/>
            <person name="Martin F."/>
            <person name="Silar P."/>
            <person name="Natvig D.O."/>
            <person name="Lalanne C."/>
            <person name="Gautier V."/>
            <person name="Ament-Velasquez S.L."/>
            <person name="Kruys A."/>
            <person name="Hutchinson M.I."/>
            <person name="Powell A.J."/>
            <person name="Barry K."/>
            <person name="Miller A.N."/>
            <person name="Grigoriev I.V."/>
            <person name="Debuchy R."/>
            <person name="Gladieux P."/>
            <person name="Hiltunen Thoren M."/>
            <person name="Johannesson H."/>
        </authorList>
    </citation>
    <scope>NUCLEOTIDE SEQUENCE</scope>
    <source>
        <strain evidence="8">CBS 731.68</strain>
    </source>
</reference>
<dbReference type="PANTHER" id="PTHR37451:SF4">
    <property type="entry name" value="MARVEL DOMAIN-CONTAINING PROTEIN"/>
    <property type="match status" value="1"/>
</dbReference>
<dbReference type="GO" id="GO:0016020">
    <property type="term" value="C:membrane"/>
    <property type="evidence" value="ECO:0007669"/>
    <property type="project" value="UniProtKB-SubCell"/>
</dbReference>
<organism evidence="8 9">
    <name type="scientific">Parathielavia appendiculata</name>
    <dbReference type="NCBI Taxonomy" id="2587402"/>
    <lineage>
        <taxon>Eukaryota</taxon>
        <taxon>Fungi</taxon>
        <taxon>Dikarya</taxon>
        <taxon>Ascomycota</taxon>
        <taxon>Pezizomycotina</taxon>
        <taxon>Sordariomycetes</taxon>
        <taxon>Sordariomycetidae</taxon>
        <taxon>Sordariales</taxon>
        <taxon>Chaetomiaceae</taxon>
        <taxon>Parathielavia</taxon>
    </lineage>
</organism>
<feature type="compositionally biased region" description="Pro residues" evidence="5">
    <location>
        <begin position="295"/>
        <end position="306"/>
    </location>
</feature>
<protein>
    <recommendedName>
        <fullName evidence="7">MARVEL domain-containing protein</fullName>
    </recommendedName>
</protein>
<keyword evidence="4 6" id="KW-0472">Membrane</keyword>
<evidence type="ECO:0000256" key="1">
    <source>
        <dbReference type="ARBA" id="ARBA00004141"/>
    </source>
</evidence>
<evidence type="ECO:0000256" key="6">
    <source>
        <dbReference type="SAM" id="Phobius"/>
    </source>
</evidence>
<feature type="transmembrane region" description="Helical" evidence="6">
    <location>
        <begin position="138"/>
        <end position="163"/>
    </location>
</feature>
<keyword evidence="3 6" id="KW-1133">Transmembrane helix</keyword>
<dbReference type="Proteomes" id="UP001302602">
    <property type="component" value="Unassembled WGS sequence"/>
</dbReference>
<evidence type="ECO:0000256" key="4">
    <source>
        <dbReference type="ARBA" id="ARBA00023136"/>
    </source>
</evidence>
<dbReference type="EMBL" id="MU853223">
    <property type="protein sequence ID" value="KAK4128139.1"/>
    <property type="molecule type" value="Genomic_DNA"/>
</dbReference>
<proteinExistence type="predicted"/>
<name>A0AAN6Z8F8_9PEZI</name>
<feature type="domain" description="MARVEL" evidence="7">
    <location>
        <begin position="26"/>
        <end position="162"/>
    </location>
</feature>